<dbReference type="Proteomes" id="UP000784294">
    <property type="component" value="Unassembled WGS sequence"/>
</dbReference>
<organism evidence="1 2">
    <name type="scientific">Protopolystoma xenopodis</name>
    <dbReference type="NCBI Taxonomy" id="117903"/>
    <lineage>
        <taxon>Eukaryota</taxon>
        <taxon>Metazoa</taxon>
        <taxon>Spiralia</taxon>
        <taxon>Lophotrochozoa</taxon>
        <taxon>Platyhelminthes</taxon>
        <taxon>Monogenea</taxon>
        <taxon>Polyopisthocotylea</taxon>
        <taxon>Polystomatidea</taxon>
        <taxon>Polystomatidae</taxon>
        <taxon>Protopolystoma</taxon>
    </lineage>
</organism>
<reference evidence="1" key="1">
    <citation type="submission" date="2018-11" db="EMBL/GenBank/DDBJ databases">
        <authorList>
            <consortium name="Pathogen Informatics"/>
        </authorList>
    </citation>
    <scope>NUCLEOTIDE SEQUENCE</scope>
</reference>
<accession>A0A448XQB9</accession>
<sequence length="231" mass="24428">MVQNLWTRGLLSYLSTGGGAGLLDAKPSAARYAPPSIQLLSAASSAVTLATTPSTRLGLFFSESGGSRVSQACVCPSCLRWRNMTPIDPVTLEYLTPPSKAAWGVLPTSGVGTPGTWQPLYRLERIAPLDGFKPIHSDGPTVVGMATAARACFTLPRSILVRSADQAAEVRELRPSCSGNSDSSTHRSNRFVGFVRSGHQLVGSSISTGWETIRTAIGLRRNLVEAVSRGG</sequence>
<evidence type="ECO:0000313" key="1">
    <source>
        <dbReference type="EMBL" id="VEL42255.1"/>
    </source>
</evidence>
<name>A0A448XQB9_9PLAT</name>
<keyword evidence="2" id="KW-1185">Reference proteome</keyword>
<gene>
    <name evidence="1" type="ORF">PXEA_LOCUS35695</name>
</gene>
<feature type="non-terminal residue" evidence="1">
    <location>
        <position position="231"/>
    </location>
</feature>
<comment type="caution">
    <text evidence="1">The sequence shown here is derived from an EMBL/GenBank/DDBJ whole genome shotgun (WGS) entry which is preliminary data.</text>
</comment>
<evidence type="ECO:0000313" key="2">
    <source>
        <dbReference type="Proteomes" id="UP000784294"/>
    </source>
</evidence>
<dbReference type="EMBL" id="CAAALY010273420">
    <property type="protein sequence ID" value="VEL42255.1"/>
    <property type="molecule type" value="Genomic_DNA"/>
</dbReference>
<dbReference type="AlphaFoldDB" id="A0A448XQB9"/>
<proteinExistence type="predicted"/>
<protein>
    <submittedName>
        <fullName evidence="1">Uncharacterized protein</fullName>
    </submittedName>
</protein>